<evidence type="ECO:0000313" key="3">
    <source>
        <dbReference type="Proteomes" id="UP000215914"/>
    </source>
</evidence>
<dbReference type="Proteomes" id="UP000215914">
    <property type="component" value="Chromosome 14"/>
</dbReference>
<proteinExistence type="predicted"/>
<dbReference type="EMBL" id="MNCJ02000329">
    <property type="protein sequence ID" value="KAF5769707.1"/>
    <property type="molecule type" value="Genomic_DNA"/>
</dbReference>
<reference evidence="1 3" key="1">
    <citation type="journal article" date="2017" name="Nature">
        <title>The sunflower genome provides insights into oil metabolism, flowering and Asterid evolution.</title>
        <authorList>
            <person name="Badouin H."/>
            <person name="Gouzy J."/>
            <person name="Grassa C.J."/>
            <person name="Murat F."/>
            <person name="Staton S.E."/>
            <person name="Cottret L."/>
            <person name="Lelandais-Briere C."/>
            <person name="Owens G.L."/>
            <person name="Carrere S."/>
            <person name="Mayjonade B."/>
            <person name="Legrand L."/>
            <person name="Gill N."/>
            <person name="Kane N.C."/>
            <person name="Bowers J.E."/>
            <person name="Hubner S."/>
            <person name="Bellec A."/>
            <person name="Berard A."/>
            <person name="Berges H."/>
            <person name="Blanchet N."/>
            <person name="Boniface M.C."/>
            <person name="Brunel D."/>
            <person name="Catrice O."/>
            <person name="Chaidir N."/>
            <person name="Claudel C."/>
            <person name="Donnadieu C."/>
            <person name="Faraut T."/>
            <person name="Fievet G."/>
            <person name="Helmstetter N."/>
            <person name="King M."/>
            <person name="Knapp S.J."/>
            <person name="Lai Z."/>
            <person name="Le Paslier M.C."/>
            <person name="Lippi Y."/>
            <person name="Lorenzon L."/>
            <person name="Mandel J.R."/>
            <person name="Marage G."/>
            <person name="Marchand G."/>
            <person name="Marquand E."/>
            <person name="Bret-Mestries E."/>
            <person name="Morien E."/>
            <person name="Nambeesan S."/>
            <person name="Nguyen T."/>
            <person name="Pegot-Espagnet P."/>
            <person name="Pouilly N."/>
            <person name="Raftis F."/>
            <person name="Sallet E."/>
            <person name="Schiex T."/>
            <person name="Thomas J."/>
            <person name="Vandecasteele C."/>
            <person name="Vares D."/>
            <person name="Vear F."/>
            <person name="Vautrin S."/>
            <person name="Crespi M."/>
            <person name="Mangin B."/>
            <person name="Burke J.M."/>
            <person name="Salse J."/>
            <person name="Munos S."/>
            <person name="Vincourt P."/>
            <person name="Rieseberg L.H."/>
            <person name="Langlade N.B."/>
        </authorList>
    </citation>
    <scope>NUCLEOTIDE SEQUENCE [LARGE SCALE GENOMIC DNA]</scope>
    <source>
        <strain evidence="3">cv. SF193</strain>
        <tissue evidence="1">Leaves</tissue>
    </source>
</reference>
<evidence type="ECO:0000313" key="2">
    <source>
        <dbReference type="EMBL" id="OTF98178.1"/>
    </source>
</evidence>
<accession>A0A251SHT4</accession>
<evidence type="ECO:0000313" key="1">
    <source>
        <dbReference type="EMBL" id="KAF5769707.1"/>
    </source>
</evidence>
<dbReference type="EMBL" id="CM007903">
    <property type="protein sequence ID" value="OTF98178.1"/>
    <property type="molecule type" value="Genomic_DNA"/>
</dbReference>
<dbReference type="AlphaFoldDB" id="A0A251SHT4"/>
<name>A0A251SHT4_HELAN</name>
<gene>
    <name evidence="2" type="ORF">HannXRQ_Chr14g0442781</name>
    <name evidence="1" type="ORF">HanXRQr2_Chr14g0651381</name>
</gene>
<sequence length="51" mass="5823">MGFLNQNKSSAMLLRSMVFLIFNSIHPMKEFGLRIGSDESPKIFFVCNRGI</sequence>
<dbReference type="InParanoid" id="A0A251SHT4"/>
<protein>
    <submittedName>
        <fullName evidence="2">Uncharacterized protein</fullName>
    </submittedName>
</protein>
<keyword evidence="3" id="KW-1185">Reference proteome</keyword>
<dbReference type="Gramene" id="mRNA:HanXRQr2_Chr14g0651381">
    <property type="protein sequence ID" value="mRNA:HanXRQr2_Chr14g0651381"/>
    <property type="gene ID" value="HanXRQr2_Chr14g0651381"/>
</dbReference>
<reference evidence="1" key="3">
    <citation type="submission" date="2020-06" db="EMBL/GenBank/DDBJ databases">
        <title>Helianthus annuus Genome sequencing and assembly Release 2.</title>
        <authorList>
            <person name="Gouzy J."/>
            <person name="Langlade N."/>
            <person name="Munos S."/>
        </authorList>
    </citation>
    <scope>NUCLEOTIDE SEQUENCE</scope>
    <source>
        <tissue evidence="1">Leaves</tissue>
    </source>
</reference>
<reference evidence="2" key="2">
    <citation type="submission" date="2017-02" db="EMBL/GenBank/DDBJ databases">
        <title>Sunflower complete genome.</title>
        <authorList>
            <person name="Langlade N."/>
            <person name="Munos S."/>
        </authorList>
    </citation>
    <scope>NUCLEOTIDE SEQUENCE [LARGE SCALE GENOMIC DNA]</scope>
    <source>
        <tissue evidence="2">Leaves</tissue>
    </source>
</reference>
<organism evidence="2 3">
    <name type="scientific">Helianthus annuus</name>
    <name type="common">Common sunflower</name>
    <dbReference type="NCBI Taxonomy" id="4232"/>
    <lineage>
        <taxon>Eukaryota</taxon>
        <taxon>Viridiplantae</taxon>
        <taxon>Streptophyta</taxon>
        <taxon>Embryophyta</taxon>
        <taxon>Tracheophyta</taxon>
        <taxon>Spermatophyta</taxon>
        <taxon>Magnoliopsida</taxon>
        <taxon>eudicotyledons</taxon>
        <taxon>Gunneridae</taxon>
        <taxon>Pentapetalae</taxon>
        <taxon>asterids</taxon>
        <taxon>campanulids</taxon>
        <taxon>Asterales</taxon>
        <taxon>Asteraceae</taxon>
        <taxon>Asteroideae</taxon>
        <taxon>Heliantheae alliance</taxon>
        <taxon>Heliantheae</taxon>
        <taxon>Helianthus</taxon>
    </lineage>
</organism>